<organism evidence="2 3">
    <name type="scientific">Pseudoduganella guangdongensis</name>
    <dbReference type="NCBI Taxonomy" id="2692179"/>
    <lineage>
        <taxon>Bacteria</taxon>
        <taxon>Pseudomonadati</taxon>
        <taxon>Pseudomonadota</taxon>
        <taxon>Betaproteobacteria</taxon>
        <taxon>Burkholderiales</taxon>
        <taxon>Oxalobacteraceae</taxon>
        <taxon>Telluria group</taxon>
        <taxon>Pseudoduganella</taxon>
    </lineage>
</organism>
<sequence>MKALKNFEAVFVVAAALGIVTSYATATTPVLYVAADPVVAKADANIPTVVVAAKRLTAAEKAALI</sequence>
<gene>
    <name evidence="2" type="ORF">GTP41_08445</name>
</gene>
<dbReference type="AlphaFoldDB" id="A0A6N9HGH4"/>
<dbReference type="EMBL" id="WWCJ01000005">
    <property type="protein sequence ID" value="MYN02132.1"/>
    <property type="molecule type" value="Genomic_DNA"/>
</dbReference>
<dbReference type="RefSeq" id="WP_161025134.1">
    <property type="nucleotide sequence ID" value="NZ_WWCJ01000005.1"/>
</dbReference>
<evidence type="ECO:0000313" key="2">
    <source>
        <dbReference type="EMBL" id="MYN02132.1"/>
    </source>
</evidence>
<protein>
    <submittedName>
        <fullName evidence="2">Uncharacterized protein</fullName>
    </submittedName>
</protein>
<keyword evidence="3" id="KW-1185">Reference proteome</keyword>
<reference evidence="2 3" key="1">
    <citation type="submission" date="2019-12" db="EMBL/GenBank/DDBJ databases">
        <title>Novel species isolated from a subtropical stream in China.</title>
        <authorList>
            <person name="Lu H."/>
        </authorList>
    </citation>
    <scope>NUCLEOTIDE SEQUENCE [LARGE SCALE GENOMIC DNA]</scope>
    <source>
        <strain evidence="2 3">DS3</strain>
    </source>
</reference>
<proteinExistence type="predicted"/>
<feature type="signal peptide" evidence="1">
    <location>
        <begin position="1"/>
        <end position="26"/>
    </location>
</feature>
<comment type="caution">
    <text evidence="2">The sequence shown here is derived from an EMBL/GenBank/DDBJ whole genome shotgun (WGS) entry which is preliminary data.</text>
</comment>
<evidence type="ECO:0000313" key="3">
    <source>
        <dbReference type="Proteomes" id="UP000448575"/>
    </source>
</evidence>
<dbReference type="Proteomes" id="UP000448575">
    <property type="component" value="Unassembled WGS sequence"/>
</dbReference>
<feature type="chain" id="PRO_5026850269" evidence="1">
    <location>
        <begin position="27"/>
        <end position="65"/>
    </location>
</feature>
<keyword evidence="1" id="KW-0732">Signal</keyword>
<evidence type="ECO:0000256" key="1">
    <source>
        <dbReference type="SAM" id="SignalP"/>
    </source>
</evidence>
<name>A0A6N9HGH4_9BURK</name>
<accession>A0A6N9HGH4</accession>